<name>A0ABW4JMN9_9BACL</name>
<evidence type="ECO:0000256" key="1">
    <source>
        <dbReference type="SAM" id="Phobius"/>
    </source>
</evidence>
<comment type="caution">
    <text evidence="2">The sequence shown here is derived from an EMBL/GenBank/DDBJ whole genome shotgun (WGS) entry which is preliminary data.</text>
</comment>
<keyword evidence="3" id="KW-1185">Reference proteome</keyword>
<organism evidence="2 3">
    <name type="scientific">Alicyclobacillus fodiniaquatilis</name>
    <dbReference type="NCBI Taxonomy" id="1661150"/>
    <lineage>
        <taxon>Bacteria</taxon>
        <taxon>Bacillati</taxon>
        <taxon>Bacillota</taxon>
        <taxon>Bacilli</taxon>
        <taxon>Bacillales</taxon>
        <taxon>Alicyclobacillaceae</taxon>
        <taxon>Alicyclobacillus</taxon>
    </lineage>
</organism>
<keyword evidence="1" id="KW-0812">Transmembrane</keyword>
<dbReference type="RefSeq" id="WP_377945623.1">
    <property type="nucleotide sequence ID" value="NZ_JBHUCX010000099.1"/>
</dbReference>
<evidence type="ECO:0000313" key="2">
    <source>
        <dbReference type="EMBL" id="MFD1677711.1"/>
    </source>
</evidence>
<keyword evidence="1" id="KW-0472">Membrane</keyword>
<dbReference type="Proteomes" id="UP001597079">
    <property type="component" value="Unassembled WGS sequence"/>
</dbReference>
<evidence type="ECO:0000313" key="3">
    <source>
        <dbReference type="Proteomes" id="UP001597079"/>
    </source>
</evidence>
<gene>
    <name evidence="2" type="ORF">ACFSB2_23905</name>
</gene>
<dbReference type="EMBL" id="JBHUCX010000099">
    <property type="protein sequence ID" value="MFD1677711.1"/>
    <property type="molecule type" value="Genomic_DNA"/>
</dbReference>
<sequence length="43" mass="5108">MRTSELYFVLAILFAALLTWRLTGTFRKTMKQPRSVRDDETDE</sequence>
<protein>
    <submittedName>
        <fullName evidence="2">Uncharacterized protein</fullName>
    </submittedName>
</protein>
<keyword evidence="1" id="KW-1133">Transmembrane helix</keyword>
<feature type="transmembrane region" description="Helical" evidence="1">
    <location>
        <begin position="6"/>
        <end position="24"/>
    </location>
</feature>
<proteinExistence type="predicted"/>
<reference evidence="3" key="1">
    <citation type="journal article" date="2019" name="Int. J. Syst. Evol. Microbiol.">
        <title>The Global Catalogue of Microorganisms (GCM) 10K type strain sequencing project: providing services to taxonomists for standard genome sequencing and annotation.</title>
        <authorList>
            <consortium name="The Broad Institute Genomics Platform"/>
            <consortium name="The Broad Institute Genome Sequencing Center for Infectious Disease"/>
            <person name="Wu L."/>
            <person name="Ma J."/>
        </authorList>
    </citation>
    <scope>NUCLEOTIDE SEQUENCE [LARGE SCALE GENOMIC DNA]</scope>
    <source>
        <strain evidence="3">CGMCC 1.12286</strain>
    </source>
</reference>
<accession>A0ABW4JMN9</accession>